<organism evidence="1 2">
    <name type="scientific">Tumebacillus algifaecis</name>
    <dbReference type="NCBI Taxonomy" id="1214604"/>
    <lineage>
        <taxon>Bacteria</taxon>
        <taxon>Bacillati</taxon>
        <taxon>Bacillota</taxon>
        <taxon>Bacilli</taxon>
        <taxon>Bacillales</taxon>
        <taxon>Alicyclobacillaceae</taxon>
        <taxon>Tumebacillus</taxon>
    </lineage>
</organism>
<evidence type="ECO:0000313" key="2">
    <source>
        <dbReference type="Proteomes" id="UP000214688"/>
    </source>
</evidence>
<dbReference type="AlphaFoldDB" id="A0A223D595"/>
<accession>A0A223D595</accession>
<name>A0A223D595_9BACL</name>
<dbReference type="RefSeq" id="WP_094237996.1">
    <property type="nucleotide sequence ID" value="NZ_CP022657.1"/>
</dbReference>
<dbReference type="KEGG" id="tab:CIG75_18705"/>
<dbReference type="EMBL" id="CP022657">
    <property type="protein sequence ID" value="ASS76769.1"/>
    <property type="molecule type" value="Genomic_DNA"/>
</dbReference>
<reference evidence="1 2" key="1">
    <citation type="journal article" date="2015" name="Int. J. Syst. Evol. Microbiol.">
        <title>Tumebacillus algifaecis sp. nov., isolated from decomposing algal scum.</title>
        <authorList>
            <person name="Wu Y.F."/>
            <person name="Zhang B."/>
            <person name="Xing P."/>
            <person name="Wu Q.L."/>
            <person name="Liu S.J."/>
        </authorList>
    </citation>
    <scope>NUCLEOTIDE SEQUENCE [LARGE SCALE GENOMIC DNA]</scope>
    <source>
        <strain evidence="1 2">THMBR28</strain>
    </source>
</reference>
<gene>
    <name evidence="1" type="ORF">CIG75_18705</name>
</gene>
<dbReference type="OrthoDB" id="2381581at2"/>
<dbReference type="Proteomes" id="UP000214688">
    <property type="component" value="Chromosome"/>
</dbReference>
<keyword evidence="2" id="KW-1185">Reference proteome</keyword>
<protein>
    <submittedName>
        <fullName evidence="1">Uncharacterized protein</fullName>
    </submittedName>
</protein>
<evidence type="ECO:0000313" key="1">
    <source>
        <dbReference type="EMBL" id="ASS76769.1"/>
    </source>
</evidence>
<proteinExistence type="predicted"/>
<sequence length="133" mass="15694">MMLRDYLRTLPQSHLFDLYETLYQQETNVHLTEVELCEEIVAYWESPAHWDEFVAALSPFERRAMTRLALHERCRIDAFMEEAATLGLVILYREHNRYEMPDDVRVQLLERLPSLRDLLRAEPEGDADGTTPV</sequence>